<evidence type="ECO:0000313" key="3">
    <source>
        <dbReference type="Proteomes" id="UP001056381"/>
    </source>
</evidence>
<gene>
    <name evidence="2" type="ORF">M9B40_05255</name>
</gene>
<dbReference type="Pfam" id="PF03883">
    <property type="entry name" value="H2O2_YaaD"/>
    <property type="match status" value="1"/>
</dbReference>
<organism evidence="2 3">
    <name type="scientific">SAR86 cluster bacterium</name>
    <dbReference type="NCBI Taxonomy" id="2030880"/>
    <lineage>
        <taxon>Bacteria</taxon>
        <taxon>Pseudomonadati</taxon>
        <taxon>Pseudomonadota</taxon>
        <taxon>Gammaproteobacteria</taxon>
        <taxon>SAR86 cluster</taxon>
    </lineage>
</organism>
<reference evidence="2" key="1">
    <citation type="submission" date="2022-05" db="EMBL/GenBank/DDBJ databases">
        <title>Single-amplified genomics reveal most streamlined microbe among free-living bacteria.</title>
        <authorList>
            <person name="Roda-Garcia J."/>
            <person name="Haro-Moreno J.M."/>
            <person name="Rodriguez-Valera F."/>
            <person name="Almagro-Moreno S."/>
            <person name="Lopez-Perez M."/>
        </authorList>
    </citation>
    <scope>NUCLEOTIDE SEQUENCE</scope>
    <source>
        <strain evidence="2">TMED112-D2-2</strain>
    </source>
</reference>
<dbReference type="HAMAP" id="MF_00652">
    <property type="entry name" value="UPF0246"/>
    <property type="match status" value="1"/>
</dbReference>
<keyword evidence="3" id="KW-1185">Reference proteome</keyword>
<comment type="similarity">
    <text evidence="1">Belongs to the UPF0246 family.</text>
</comment>
<name>A0A9Q8TZH8_9GAMM</name>
<dbReference type="InterPro" id="IPR005583">
    <property type="entry name" value="YaaA"/>
</dbReference>
<dbReference type="GO" id="GO:0005829">
    <property type="term" value="C:cytosol"/>
    <property type="evidence" value="ECO:0007669"/>
    <property type="project" value="TreeGrafter"/>
</dbReference>
<protein>
    <recommendedName>
        <fullName evidence="1">UPF0246 protein M9B40_05255</fullName>
    </recommendedName>
</protein>
<dbReference type="PANTHER" id="PTHR30283">
    <property type="entry name" value="PEROXIDE STRESS RESPONSE PROTEIN YAAA"/>
    <property type="match status" value="1"/>
</dbReference>
<proteinExistence type="inferred from homology"/>
<dbReference type="EMBL" id="CP097966">
    <property type="protein sequence ID" value="URQ63132.1"/>
    <property type="molecule type" value="Genomic_DNA"/>
</dbReference>
<dbReference type="GO" id="GO:0033194">
    <property type="term" value="P:response to hydroperoxide"/>
    <property type="evidence" value="ECO:0007669"/>
    <property type="project" value="TreeGrafter"/>
</dbReference>
<accession>A0A9Q8TZH8</accession>
<evidence type="ECO:0000256" key="1">
    <source>
        <dbReference type="HAMAP-Rule" id="MF_00652"/>
    </source>
</evidence>
<dbReference type="PANTHER" id="PTHR30283:SF4">
    <property type="entry name" value="PEROXIDE STRESS RESISTANCE PROTEIN YAAA"/>
    <property type="match status" value="1"/>
</dbReference>
<sequence>MILISPAKRLQTELFDSSLNSTKPLFAKEADLIASKLSKLDILGLKSLMKVSDDIAKINVDRYKNWNKPNQQEKRAIFLFEGDVFKNLDAKGMSEEDLNYMNKNLRILSGMYGILKPSDEINPYRLEMGTNFSVNSAGNLYEFWGDKVANCINSDFPSENIFNLASEEYFSVVKKHVDPKKVIEFKFLSTSGGKERVIGVIAKRARGEMARFLIQNRIDNLEDIKNFEGLGFKLRNFEDNTFFFSNS</sequence>
<dbReference type="Proteomes" id="UP001056381">
    <property type="component" value="Chromosome"/>
</dbReference>
<dbReference type="AlphaFoldDB" id="A0A9Q8TZH8"/>
<evidence type="ECO:0000313" key="2">
    <source>
        <dbReference type="EMBL" id="URQ63132.1"/>
    </source>
</evidence>